<dbReference type="OrthoDB" id="166951at2"/>
<evidence type="ECO:0008006" key="4">
    <source>
        <dbReference type="Google" id="ProtNLM"/>
    </source>
</evidence>
<keyword evidence="3" id="KW-1185">Reference proteome</keyword>
<comment type="caution">
    <text evidence="2">The sequence shown here is derived from an EMBL/GenBank/DDBJ whole genome shotgun (WGS) entry which is preliminary data.</text>
</comment>
<dbReference type="NCBIfam" id="TIGR03696">
    <property type="entry name" value="Rhs_assc_core"/>
    <property type="match status" value="1"/>
</dbReference>
<dbReference type="RefSeq" id="WP_102646642.1">
    <property type="nucleotide sequence ID" value="NZ_PNYA01000015.1"/>
</dbReference>
<evidence type="ECO:0000256" key="1">
    <source>
        <dbReference type="SAM" id="MobiDB-lite"/>
    </source>
</evidence>
<evidence type="ECO:0000313" key="2">
    <source>
        <dbReference type="EMBL" id="PMS18329.1"/>
    </source>
</evidence>
<feature type="region of interest" description="Disordered" evidence="1">
    <location>
        <begin position="95"/>
        <end position="120"/>
    </location>
</feature>
<sequence>MTTFGAFGYTAQFLDGIVAGYPLGDGYRWYSPGSMRFVAADRWSPFGKGGINPYAYCEADPVNRRDPSGHMWMPEIDATYAREDLELQGFLDGNGALATRTPSRSPSPAMETNRSTPEHEPIAMQRAVSTEPAAAASGVRSLTTPTKLSPAVSVASLSDIDMQWEPPPTYGQVLQAAVDLHESITRNEIKRYWPTLSFPRGHDFVPQKKLISFVRVLQQRKVRARCLIGYPGTNKVSTALGYSSKGIWNMRYNYNAGKNLRARENFREILWWLGEIDD</sequence>
<dbReference type="Proteomes" id="UP000235616">
    <property type="component" value="Unassembled WGS sequence"/>
</dbReference>
<dbReference type="InterPro" id="IPR022385">
    <property type="entry name" value="Rhs_assc_core"/>
</dbReference>
<dbReference type="AlphaFoldDB" id="A0A2N7VME5"/>
<evidence type="ECO:0000313" key="3">
    <source>
        <dbReference type="Proteomes" id="UP000235616"/>
    </source>
</evidence>
<dbReference type="EMBL" id="PNYA01000015">
    <property type="protein sequence ID" value="PMS18329.1"/>
    <property type="molecule type" value="Genomic_DNA"/>
</dbReference>
<protein>
    <recommendedName>
        <fullName evidence="4">RHS repeat-associated core domain-containing protein</fullName>
    </recommendedName>
</protein>
<reference evidence="2 3" key="1">
    <citation type="submission" date="2018-01" db="EMBL/GenBank/DDBJ databases">
        <title>Whole genome analyses suggest that Burkholderia sensu lato contains two further novel genera in the rhizoxinica-symbiotica group Mycetohabitans gen. nov., and Trinickia gen. nov.: implications for the evolution of diazotrophy and nodulation in the Burkholderiaceae.</title>
        <authorList>
            <person name="Estrada-de los Santos P."/>
            <person name="Palmer M."/>
            <person name="Chavez-Ramirez B."/>
            <person name="Beukes C."/>
            <person name="Steenkamp E.T."/>
            <person name="Hirsch A.M."/>
            <person name="Manyaka P."/>
            <person name="Maluk M."/>
            <person name="Lafos M."/>
            <person name="Crook M."/>
            <person name="Gross E."/>
            <person name="Simon M.F."/>
            <person name="Bueno dos Reis Junior F."/>
            <person name="Poole P.S."/>
            <person name="Venter S.N."/>
            <person name="James E.K."/>
        </authorList>
    </citation>
    <scope>NUCLEOTIDE SEQUENCE [LARGE SCALE GENOMIC DNA]</scope>
    <source>
        <strain evidence="2 3">GIMN1.004</strain>
    </source>
</reference>
<dbReference type="Gene3D" id="2.180.10.10">
    <property type="entry name" value="RHS repeat-associated core"/>
    <property type="match status" value="1"/>
</dbReference>
<feature type="compositionally biased region" description="Polar residues" evidence="1">
    <location>
        <begin position="100"/>
        <end position="115"/>
    </location>
</feature>
<accession>A0A2N7VME5</accession>
<organism evidence="2 3">
    <name type="scientific">Trinickia dabaoshanensis</name>
    <dbReference type="NCBI Taxonomy" id="564714"/>
    <lineage>
        <taxon>Bacteria</taxon>
        <taxon>Pseudomonadati</taxon>
        <taxon>Pseudomonadota</taxon>
        <taxon>Betaproteobacteria</taxon>
        <taxon>Burkholderiales</taxon>
        <taxon>Burkholderiaceae</taxon>
        <taxon>Trinickia</taxon>
    </lineage>
</organism>
<name>A0A2N7VME5_9BURK</name>
<gene>
    <name evidence="2" type="ORF">C0Z18_17275</name>
</gene>
<proteinExistence type="predicted"/>